<feature type="compositionally biased region" description="Low complexity" evidence="1">
    <location>
        <begin position="371"/>
        <end position="383"/>
    </location>
</feature>
<accession>A0AAE1C2C0</accession>
<keyword evidence="3" id="KW-1185">Reference proteome</keyword>
<name>A0AAE1C2C0_9PEZI</name>
<feature type="region of interest" description="Disordered" evidence="1">
    <location>
        <begin position="320"/>
        <end position="351"/>
    </location>
</feature>
<evidence type="ECO:0000256" key="1">
    <source>
        <dbReference type="SAM" id="MobiDB-lite"/>
    </source>
</evidence>
<reference evidence="2" key="1">
    <citation type="submission" date="2023-07" db="EMBL/GenBank/DDBJ databases">
        <title>Black Yeasts Isolated from many extreme environments.</title>
        <authorList>
            <person name="Coleine C."/>
            <person name="Stajich J.E."/>
            <person name="Selbmann L."/>
        </authorList>
    </citation>
    <scope>NUCLEOTIDE SEQUENCE</scope>
    <source>
        <strain evidence="2">CCFEE 5485</strain>
    </source>
</reference>
<feature type="compositionally biased region" description="Basic and acidic residues" evidence="1">
    <location>
        <begin position="339"/>
        <end position="350"/>
    </location>
</feature>
<comment type="caution">
    <text evidence="2">The sequence shown here is derived from an EMBL/GenBank/DDBJ whole genome shotgun (WGS) entry which is preliminary data.</text>
</comment>
<feature type="region of interest" description="Disordered" evidence="1">
    <location>
        <begin position="642"/>
        <end position="730"/>
    </location>
</feature>
<evidence type="ECO:0000313" key="3">
    <source>
        <dbReference type="Proteomes" id="UP001274830"/>
    </source>
</evidence>
<gene>
    <name evidence="2" type="ORF">LTR78_004528</name>
</gene>
<sequence>MSEARYMHSTLYHFGEQARIAVIRHFHEKMNDIAARVWYNTTKDIFVLECPGGDDHRDMGANADETLSLSIQIYIDEELEATQREERTPRIERFAGSIIDDVEVDFDGTHDVPASAQMTFSSLQSSPARKNSALHLIHTELKDPTLRLFHLADLPPGMMRRVLVDVDDMKAKRLINIGTTVRVARGEDRTFNGHIGAPVSSQDAVNEQILLDPVTFPRLSGTAVLQGDVDRPPVTLWKFKDGQEVSIKQWQMGIGEVEYFEETEERAEVPKDTLKLLATEDPALGRARVVKGAQMLPADDVSESEAEDAELPRTTFSQLCHSQHDGDSESENSDSASDSSKREASIDRKRNFTSLLARPSVATKVPSLNSVTVTGTPPTVVRPGDSRGHEAVAINDGSTSHTEDDRQDSGVVHEQDFKSHGQPWANVDSVGLKANATSQARWKLEHPEPQKTTKRITRLIPTSRISTVNATEDSTSASVSVSSGCEPEMARKPRSHALSATQASVREVSCGLPAEEKADWESIVVPHSVAEGRLIDDFAPVSRSSTAKYPPGLPPTRTAVVRQALESSQRCRNTQIEGILIDVPNEVAAATKSSASARSHKRMHRHRALVPQDNDASGYAAPASVPFANDDAGEIVERLGKEPVGPDKKYTMSQKVQKKDKGEHNVPLNGSRKIKAQLELPDPIPLPKKRTPASANKKTSTAPVKAKAVEKTQPSASVPNYEPAQEPVTTPPTTRLVEMINSARAARPNMKVEVTCELGLLLSTFNNQPTNRKVPLFDNLLNGISTQVFLPRLTTSTSDAIHILGTASQGTLSTRGHYELLLKDLSGTMKWLICDGDLTAVTERSAEPFTTAYMHYPYRVWDAKWTVNATPATADLNVVGKFIASMHTIDEAPSFSARMPSTFNVEQVLAVSEYSVVTQEGVRVVVTESRALKLESRQAKGESDPNLKAIQSGTRDELIAGGRLWWQARVEAGECESIEKMGEVVDRLMCEMDGVGYGNVGPWDGADVHEAPAVPEIPYW</sequence>
<feature type="region of interest" description="Disordered" evidence="1">
    <location>
        <begin position="368"/>
        <end position="409"/>
    </location>
</feature>
<protein>
    <submittedName>
        <fullName evidence="2">Uncharacterized protein</fullName>
    </submittedName>
</protein>
<feature type="compositionally biased region" description="Polar residues" evidence="1">
    <location>
        <begin position="693"/>
        <end position="702"/>
    </location>
</feature>
<dbReference type="EMBL" id="JAUTXT010000014">
    <property type="protein sequence ID" value="KAK3675445.1"/>
    <property type="molecule type" value="Genomic_DNA"/>
</dbReference>
<organism evidence="2 3">
    <name type="scientific">Recurvomyces mirabilis</name>
    <dbReference type="NCBI Taxonomy" id="574656"/>
    <lineage>
        <taxon>Eukaryota</taxon>
        <taxon>Fungi</taxon>
        <taxon>Dikarya</taxon>
        <taxon>Ascomycota</taxon>
        <taxon>Pezizomycotina</taxon>
        <taxon>Dothideomycetes</taxon>
        <taxon>Dothideomycetidae</taxon>
        <taxon>Mycosphaerellales</taxon>
        <taxon>Teratosphaeriaceae</taxon>
        <taxon>Recurvomyces</taxon>
    </lineage>
</organism>
<evidence type="ECO:0000313" key="2">
    <source>
        <dbReference type="EMBL" id="KAK3675445.1"/>
    </source>
</evidence>
<proteinExistence type="predicted"/>
<dbReference type="AlphaFoldDB" id="A0AAE1C2C0"/>
<dbReference type="Proteomes" id="UP001274830">
    <property type="component" value="Unassembled WGS sequence"/>
</dbReference>